<sequence>VTSDRMRIVLDLDGVICALKKPNETYLEVQPNEDVISKMREWKKDGHYLIIHTGRHMRTCDGNVEEVIKKIGPVTSEWLKKWDVPFDEIHYGKPYGDVYIDDLGITFSSVKQLEKKMKEIKPIFVIPMAGKGQRFKDQGILKPKFLIETKGRTLFEWSVRSLPLDIASKVIFICLDEHEKKYDVKNFIKKNMEKKFPSLSYEIILLDKTTDGQVETVLHAKKYINNESSLVIYNIDTHFESTRLKSKLLTIKNTNIDGLLGAINSNDGKLSFIELDSEFVKRTKEKEAISNVASTGLYVFTRGKDFVNAAEFMLSNNSKTNNEYYVSELYNILIKQGKKFVIDLADDFSLLGTPEDIENFERR</sequence>
<gene>
    <name evidence="1" type="ORF">METZ01_LOCUS70677</name>
</gene>
<accession>A0A381TUR3</accession>
<dbReference type="InterPro" id="IPR023214">
    <property type="entry name" value="HAD_sf"/>
</dbReference>
<dbReference type="InterPro" id="IPR036412">
    <property type="entry name" value="HAD-like_sf"/>
</dbReference>
<protein>
    <recommendedName>
        <fullName evidence="2">Nucleotidyl transferase domain-containing protein</fullName>
    </recommendedName>
</protein>
<dbReference type="EMBL" id="UINC01004921">
    <property type="protein sequence ID" value="SVA17823.1"/>
    <property type="molecule type" value="Genomic_DNA"/>
</dbReference>
<dbReference type="SUPFAM" id="SSF56784">
    <property type="entry name" value="HAD-like"/>
    <property type="match status" value="1"/>
</dbReference>
<evidence type="ECO:0008006" key="2">
    <source>
        <dbReference type="Google" id="ProtNLM"/>
    </source>
</evidence>
<feature type="non-terminal residue" evidence="1">
    <location>
        <position position="1"/>
    </location>
</feature>
<dbReference type="SUPFAM" id="SSF53448">
    <property type="entry name" value="Nucleotide-diphospho-sugar transferases"/>
    <property type="match status" value="1"/>
</dbReference>
<dbReference type="CDD" id="cd04183">
    <property type="entry name" value="GT2_BcE_like"/>
    <property type="match status" value="1"/>
</dbReference>
<organism evidence="1">
    <name type="scientific">marine metagenome</name>
    <dbReference type="NCBI Taxonomy" id="408172"/>
    <lineage>
        <taxon>unclassified sequences</taxon>
        <taxon>metagenomes</taxon>
        <taxon>ecological metagenomes</taxon>
    </lineage>
</organism>
<dbReference type="InterPro" id="IPR029044">
    <property type="entry name" value="Nucleotide-diphossugar_trans"/>
</dbReference>
<dbReference type="AlphaFoldDB" id="A0A381TUR3"/>
<name>A0A381TUR3_9ZZZZ</name>
<dbReference type="Gene3D" id="3.90.550.10">
    <property type="entry name" value="Spore Coat Polysaccharide Biosynthesis Protein SpsA, Chain A"/>
    <property type="match status" value="1"/>
</dbReference>
<reference evidence="1" key="1">
    <citation type="submission" date="2018-05" db="EMBL/GenBank/DDBJ databases">
        <authorList>
            <person name="Lanie J.A."/>
            <person name="Ng W.-L."/>
            <person name="Kazmierczak K.M."/>
            <person name="Andrzejewski T.M."/>
            <person name="Davidsen T.M."/>
            <person name="Wayne K.J."/>
            <person name="Tettelin H."/>
            <person name="Glass J.I."/>
            <person name="Rusch D."/>
            <person name="Podicherti R."/>
            <person name="Tsui H.-C.T."/>
            <person name="Winkler M.E."/>
        </authorList>
    </citation>
    <scope>NUCLEOTIDE SEQUENCE</scope>
</reference>
<proteinExistence type="predicted"/>
<evidence type="ECO:0000313" key="1">
    <source>
        <dbReference type="EMBL" id="SVA17823.1"/>
    </source>
</evidence>
<dbReference type="Gene3D" id="3.40.50.1000">
    <property type="entry name" value="HAD superfamily/HAD-like"/>
    <property type="match status" value="1"/>
</dbReference>